<comment type="caution">
    <text evidence="2">The sequence shown here is derived from an EMBL/GenBank/DDBJ whole genome shotgun (WGS) entry which is preliminary data.</text>
</comment>
<evidence type="ECO:0000313" key="3">
    <source>
        <dbReference type="Proteomes" id="UP000608024"/>
    </source>
</evidence>
<protein>
    <submittedName>
        <fullName evidence="2">Uncharacterized protein</fullName>
    </submittedName>
</protein>
<dbReference type="EMBL" id="BNBT01000036">
    <property type="protein sequence ID" value="GHE58611.1"/>
    <property type="molecule type" value="Genomic_DNA"/>
</dbReference>
<feature type="compositionally biased region" description="Acidic residues" evidence="1">
    <location>
        <begin position="24"/>
        <end position="41"/>
    </location>
</feature>
<evidence type="ECO:0000313" key="2">
    <source>
        <dbReference type="EMBL" id="GHE58611.1"/>
    </source>
</evidence>
<accession>A0A919DN11</accession>
<proteinExistence type="predicted"/>
<sequence>MNVEVSASVCCSWEAVRMTAENGDGTDEDDEAGEDGEDGEGDGAVGWGIAESMRTSGCREGRGTSVAVPIIRVRLT</sequence>
<keyword evidence="3" id="KW-1185">Reference proteome</keyword>
<dbReference type="Proteomes" id="UP000608024">
    <property type="component" value="Unassembled WGS sequence"/>
</dbReference>
<gene>
    <name evidence="2" type="ORF">GCM10018785_29840</name>
</gene>
<evidence type="ECO:0000256" key="1">
    <source>
        <dbReference type="SAM" id="MobiDB-lite"/>
    </source>
</evidence>
<feature type="region of interest" description="Disordered" evidence="1">
    <location>
        <begin position="18"/>
        <end position="47"/>
    </location>
</feature>
<reference evidence="2" key="1">
    <citation type="journal article" date="2014" name="Int. J. Syst. Evol. Microbiol.">
        <title>Complete genome sequence of Corynebacterium casei LMG S-19264T (=DSM 44701T), isolated from a smear-ripened cheese.</title>
        <authorList>
            <consortium name="US DOE Joint Genome Institute (JGI-PGF)"/>
            <person name="Walter F."/>
            <person name="Albersmeier A."/>
            <person name="Kalinowski J."/>
            <person name="Ruckert C."/>
        </authorList>
    </citation>
    <scope>NUCLEOTIDE SEQUENCE</scope>
    <source>
        <strain evidence="2">JCM 4784</strain>
    </source>
</reference>
<dbReference type="AlphaFoldDB" id="A0A919DN11"/>
<reference evidence="2" key="2">
    <citation type="submission" date="2020-09" db="EMBL/GenBank/DDBJ databases">
        <authorList>
            <person name="Sun Q."/>
            <person name="Ohkuma M."/>
        </authorList>
    </citation>
    <scope>NUCLEOTIDE SEQUENCE</scope>
    <source>
        <strain evidence="2">JCM 4784</strain>
    </source>
</reference>
<organism evidence="2 3">
    <name type="scientific">Streptomyces longispororuber</name>
    <dbReference type="NCBI Taxonomy" id="68230"/>
    <lineage>
        <taxon>Bacteria</taxon>
        <taxon>Bacillati</taxon>
        <taxon>Actinomycetota</taxon>
        <taxon>Actinomycetes</taxon>
        <taxon>Kitasatosporales</taxon>
        <taxon>Streptomycetaceae</taxon>
        <taxon>Streptomyces</taxon>
    </lineage>
</organism>
<name>A0A919DN11_9ACTN</name>